<dbReference type="PANTHER" id="PTHR42703">
    <property type="entry name" value="NADH DEHYDROGENASE"/>
    <property type="match status" value="1"/>
</dbReference>
<dbReference type="NCBIfam" id="NF009306">
    <property type="entry name" value="PRK12663.1"/>
    <property type="match status" value="1"/>
</dbReference>
<evidence type="ECO:0000256" key="4">
    <source>
        <dbReference type="ARBA" id="ARBA00022475"/>
    </source>
</evidence>
<reference evidence="11 12" key="1">
    <citation type="submission" date="2024-07" db="EMBL/GenBank/DDBJ databases">
        <authorList>
            <person name="Kang M."/>
        </authorList>
    </citation>
    <scope>NUCLEOTIDE SEQUENCE [LARGE SCALE GENOMIC DNA]</scope>
    <source>
        <strain evidence="11 12">DFM31</strain>
    </source>
</reference>
<dbReference type="Proteomes" id="UP001553161">
    <property type="component" value="Unassembled WGS sequence"/>
</dbReference>
<evidence type="ECO:0000259" key="10">
    <source>
        <dbReference type="Pfam" id="PF00361"/>
    </source>
</evidence>
<keyword evidence="12" id="KW-1185">Reference proteome</keyword>
<keyword evidence="4" id="KW-1003">Cell membrane</keyword>
<dbReference type="InterPro" id="IPR050586">
    <property type="entry name" value="CPA3_Na-H_Antiporter_D"/>
</dbReference>
<organism evidence="11 12">
    <name type="scientific">Meridianimarinicoccus marinus</name>
    <dbReference type="NCBI Taxonomy" id="3231483"/>
    <lineage>
        <taxon>Bacteria</taxon>
        <taxon>Pseudomonadati</taxon>
        <taxon>Pseudomonadota</taxon>
        <taxon>Alphaproteobacteria</taxon>
        <taxon>Rhodobacterales</taxon>
        <taxon>Paracoccaceae</taxon>
        <taxon>Meridianimarinicoccus</taxon>
    </lineage>
</organism>
<protein>
    <submittedName>
        <fullName evidence="11">Na+/H+ antiporter subunit D</fullName>
    </submittedName>
</protein>
<keyword evidence="5 8" id="KW-0812">Transmembrane</keyword>
<dbReference type="PANTHER" id="PTHR42703:SF1">
    <property type="entry name" value="NA(+)_H(+) ANTIPORTER SUBUNIT D1"/>
    <property type="match status" value="1"/>
</dbReference>
<feature type="transmembrane region" description="Helical" evidence="9">
    <location>
        <begin position="298"/>
        <end position="320"/>
    </location>
</feature>
<feature type="domain" description="NADH:quinone oxidoreductase/Mrp antiporter transmembrane" evidence="10">
    <location>
        <begin position="126"/>
        <end position="412"/>
    </location>
</feature>
<feature type="transmembrane region" description="Helical" evidence="9">
    <location>
        <begin position="106"/>
        <end position="125"/>
    </location>
</feature>
<evidence type="ECO:0000256" key="9">
    <source>
        <dbReference type="SAM" id="Phobius"/>
    </source>
</evidence>
<feature type="transmembrane region" description="Helical" evidence="9">
    <location>
        <begin position="273"/>
        <end position="291"/>
    </location>
</feature>
<dbReference type="EMBL" id="JBFBVU010000003">
    <property type="protein sequence ID" value="MEV8465943.1"/>
    <property type="molecule type" value="Genomic_DNA"/>
</dbReference>
<dbReference type="InterPro" id="IPR001750">
    <property type="entry name" value="ND/Mrp_TM"/>
</dbReference>
<evidence type="ECO:0000256" key="3">
    <source>
        <dbReference type="ARBA" id="ARBA00005346"/>
    </source>
</evidence>
<feature type="transmembrane region" description="Helical" evidence="9">
    <location>
        <begin position="131"/>
        <end position="149"/>
    </location>
</feature>
<feature type="transmembrane region" description="Helical" evidence="9">
    <location>
        <begin position="6"/>
        <end position="23"/>
    </location>
</feature>
<evidence type="ECO:0000256" key="2">
    <source>
        <dbReference type="ARBA" id="ARBA00004651"/>
    </source>
</evidence>
<evidence type="ECO:0000256" key="8">
    <source>
        <dbReference type="RuleBase" id="RU000320"/>
    </source>
</evidence>
<feature type="transmembrane region" description="Helical" evidence="9">
    <location>
        <begin position="30"/>
        <end position="47"/>
    </location>
</feature>
<evidence type="ECO:0000256" key="5">
    <source>
        <dbReference type="ARBA" id="ARBA00022692"/>
    </source>
</evidence>
<comment type="caution">
    <text evidence="11">The sequence shown here is derived from an EMBL/GenBank/DDBJ whole genome shotgun (WGS) entry which is preliminary data.</text>
</comment>
<evidence type="ECO:0000313" key="11">
    <source>
        <dbReference type="EMBL" id="MEV8465943.1"/>
    </source>
</evidence>
<feature type="transmembrane region" description="Helical" evidence="9">
    <location>
        <begin position="202"/>
        <end position="225"/>
    </location>
</feature>
<evidence type="ECO:0000256" key="7">
    <source>
        <dbReference type="ARBA" id="ARBA00023136"/>
    </source>
</evidence>
<evidence type="ECO:0000313" key="12">
    <source>
        <dbReference type="Proteomes" id="UP001553161"/>
    </source>
</evidence>
<dbReference type="RefSeq" id="WP_366191754.1">
    <property type="nucleotide sequence ID" value="NZ_JBFBVU010000003.1"/>
</dbReference>
<dbReference type="InterPro" id="IPR003918">
    <property type="entry name" value="NADH_UbQ_OxRdtase"/>
</dbReference>
<feature type="transmembrane region" description="Helical" evidence="9">
    <location>
        <begin position="449"/>
        <end position="468"/>
    </location>
</feature>
<dbReference type="Pfam" id="PF00361">
    <property type="entry name" value="Proton_antipo_M"/>
    <property type="match status" value="1"/>
</dbReference>
<evidence type="ECO:0000256" key="6">
    <source>
        <dbReference type="ARBA" id="ARBA00022989"/>
    </source>
</evidence>
<sequence>MIWILVFPLMIPFVTAVLSFLYRDRELGRWIAVSGSALAVLAALALMKQVLSVDVVAGQMGEWAAPFGITLVADRLSAIMVLLTAISGLAVTLYATAEIDQTLENLGFHAILQILLGGVTGAFLTGDLFNLYVWFEVMLISSFGLLILGGERRQIDGAVKYVTLNLVSTVLFLSGIGLLYGVTGTLNMADLRGAVAASDRQGVLTVISVFFLIAFCMKAAAFPLFSWLPASYHTPTFAVSAIFAGLLTKVGVYSLLRLFTLIFDNEDSFAQDILIWVAVLTMVTGVLGALAQTEVRRILSYQIISSIGFLLLGLAIGTPLALAGAIFYLMHNIIVKVLLFLVAGVMERLSGGSDLRFTGGLYKSAPLLAVLFLIPAFSLAGFPPLSGFWAKVLLVKATLDVQAWVVAGVALAVGLLTIYSMTTIWAEAFWKAHPDGREPVVDDLGPDKVGMLTPIVALCGLSLILGFFPQPFITLAEAAAAQLLDPSAYLAAVLGETAP</sequence>
<feature type="transmembrane region" description="Helical" evidence="9">
    <location>
        <begin position="237"/>
        <end position="261"/>
    </location>
</feature>
<feature type="transmembrane region" description="Helical" evidence="9">
    <location>
        <begin position="161"/>
        <end position="182"/>
    </location>
</feature>
<dbReference type="PRINTS" id="PR01437">
    <property type="entry name" value="NUOXDRDTASE4"/>
</dbReference>
<comment type="similarity">
    <text evidence="3">Belongs to the CPA3 antiporters (TC 2.A.63) subunit D family.</text>
</comment>
<feature type="transmembrane region" description="Helical" evidence="9">
    <location>
        <begin position="401"/>
        <end position="428"/>
    </location>
</feature>
<accession>A0ABV3L6F7</accession>
<evidence type="ECO:0000256" key="1">
    <source>
        <dbReference type="ARBA" id="ARBA00002378"/>
    </source>
</evidence>
<keyword evidence="6 9" id="KW-1133">Transmembrane helix</keyword>
<name>A0ABV3L6F7_9RHOB</name>
<comment type="subcellular location">
    <subcellularLocation>
        <location evidence="2">Cell membrane</location>
        <topology evidence="2">Multi-pass membrane protein</topology>
    </subcellularLocation>
    <subcellularLocation>
        <location evidence="8">Membrane</location>
        <topology evidence="8">Multi-pass membrane protein</topology>
    </subcellularLocation>
</comment>
<keyword evidence="7 9" id="KW-0472">Membrane</keyword>
<proteinExistence type="inferred from homology"/>
<gene>
    <name evidence="11" type="ORF">AB0T83_03995</name>
</gene>
<feature type="transmembrane region" description="Helical" evidence="9">
    <location>
        <begin position="67"/>
        <end position="94"/>
    </location>
</feature>
<comment type="function">
    <text evidence="1">NDH-1 shuttles electrons from NADH, via FMN and iron-sulfur (Fe-S) centers, to quinones in the respiratory chain. The immediate electron acceptor for the enzyme in this species is believed to be ubiquinone. Couples the redox reaction to proton translocation (for every two electrons transferred, four hydrogen ions are translocated across the cytoplasmic membrane), and thus conserves the redox energy in a proton gradient.</text>
</comment>
<feature type="transmembrane region" description="Helical" evidence="9">
    <location>
        <begin position="367"/>
        <end position="389"/>
    </location>
</feature>